<dbReference type="Proteomes" id="UP001524460">
    <property type="component" value="Unassembled WGS sequence"/>
</dbReference>
<dbReference type="Pfam" id="PF00005">
    <property type="entry name" value="ABC_tran"/>
    <property type="match status" value="1"/>
</dbReference>
<dbReference type="PANTHER" id="PTHR42794:SF1">
    <property type="entry name" value="HEMIN IMPORT ATP-BINDING PROTEIN HMUV"/>
    <property type="match status" value="1"/>
</dbReference>
<keyword evidence="4" id="KW-1278">Translocase</keyword>
<dbReference type="SUPFAM" id="SSF52540">
    <property type="entry name" value="P-loop containing nucleoside triphosphate hydrolases"/>
    <property type="match status" value="1"/>
</dbReference>
<comment type="function">
    <text evidence="5">Part of the ABC transporter complex HmuTUV involved in hemin import. Responsible for energy coupling to the transport system.</text>
</comment>
<reference evidence="7 8" key="1">
    <citation type="submission" date="2022-07" db="EMBL/GenBank/DDBJ databases">
        <title>Photobacterium pectinilyticum sp. nov., a marine bacterium isolated from surface seawater of Qingdao offshore.</title>
        <authorList>
            <person name="Wang X."/>
        </authorList>
    </citation>
    <scope>NUCLEOTIDE SEQUENCE [LARGE SCALE GENOMIC DNA]</scope>
    <source>
        <strain evidence="7 8">ZSDE20</strain>
    </source>
</reference>
<organism evidence="7 8">
    <name type="scientific">Photobacterium pectinilyticum</name>
    <dbReference type="NCBI Taxonomy" id="2906793"/>
    <lineage>
        <taxon>Bacteria</taxon>
        <taxon>Pseudomonadati</taxon>
        <taxon>Pseudomonadota</taxon>
        <taxon>Gammaproteobacteria</taxon>
        <taxon>Vibrionales</taxon>
        <taxon>Vibrionaceae</taxon>
        <taxon>Photobacterium</taxon>
    </lineage>
</organism>
<proteinExistence type="predicted"/>
<dbReference type="InterPro" id="IPR027417">
    <property type="entry name" value="P-loop_NTPase"/>
</dbReference>
<evidence type="ECO:0000256" key="3">
    <source>
        <dbReference type="ARBA" id="ARBA00022840"/>
    </source>
</evidence>
<evidence type="ECO:0000313" key="8">
    <source>
        <dbReference type="Proteomes" id="UP001524460"/>
    </source>
</evidence>
<evidence type="ECO:0000256" key="5">
    <source>
        <dbReference type="ARBA" id="ARBA00037066"/>
    </source>
</evidence>
<feature type="domain" description="ABC transporter" evidence="6">
    <location>
        <begin position="21"/>
        <end position="256"/>
    </location>
</feature>
<keyword evidence="1" id="KW-0813">Transport</keyword>
<dbReference type="PROSITE" id="PS50893">
    <property type="entry name" value="ABC_TRANSPORTER_2"/>
    <property type="match status" value="1"/>
</dbReference>
<dbReference type="SMART" id="SM00382">
    <property type="entry name" value="AAA"/>
    <property type="match status" value="1"/>
</dbReference>
<dbReference type="RefSeq" id="WP_255042370.1">
    <property type="nucleotide sequence ID" value="NZ_JANEYT010000019.1"/>
</dbReference>
<evidence type="ECO:0000256" key="1">
    <source>
        <dbReference type="ARBA" id="ARBA00022448"/>
    </source>
</evidence>
<dbReference type="InterPro" id="IPR003593">
    <property type="entry name" value="AAA+_ATPase"/>
</dbReference>
<keyword evidence="3 7" id="KW-0067">ATP-binding</keyword>
<evidence type="ECO:0000256" key="4">
    <source>
        <dbReference type="ARBA" id="ARBA00022967"/>
    </source>
</evidence>
<dbReference type="CDD" id="cd03214">
    <property type="entry name" value="ABC_Iron-Siderophores_B12_Hemin"/>
    <property type="match status" value="1"/>
</dbReference>
<evidence type="ECO:0000256" key="2">
    <source>
        <dbReference type="ARBA" id="ARBA00022741"/>
    </source>
</evidence>
<dbReference type="InterPro" id="IPR003439">
    <property type="entry name" value="ABC_transporter-like_ATP-bd"/>
</dbReference>
<keyword evidence="8" id="KW-1185">Reference proteome</keyword>
<dbReference type="PANTHER" id="PTHR42794">
    <property type="entry name" value="HEMIN IMPORT ATP-BINDING PROTEIN HMUV"/>
    <property type="match status" value="1"/>
</dbReference>
<dbReference type="Gene3D" id="3.40.50.300">
    <property type="entry name" value="P-loop containing nucleotide triphosphate hydrolases"/>
    <property type="match status" value="1"/>
</dbReference>
<accession>A0ABT1N1C3</accession>
<evidence type="ECO:0000259" key="6">
    <source>
        <dbReference type="PROSITE" id="PS50893"/>
    </source>
</evidence>
<evidence type="ECO:0000313" key="7">
    <source>
        <dbReference type="EMBL" id="MCQ1058474.1"/>
    </source>
</evidence>
<keyword evidence="2" id="KW-0547">Nucleotide-binding</keyword>
<name>A0ABT1N1C3_9GAMM</name>
<dbReference type="NCBIfam" id="NF010068">
    <property type="entry name" value="PRK13548.1"/>
    <property type="match status" value="1"/>
</dbReference>
<protein>
    <submittedName>
        <fullName evidence="7">Heme ABC transporter ATP-binding protein</fullName>
    </submittedName>
</protein>
<gene>
    <name evidence="7" type="ORF">NHN17_10425</name>
</gene>
<dbReference type="GO" id="GO:0005524">
    <property type="term" value="F:ATP binding"/>
    <property type="evidence" value="ECO:0007669"/>
    <property type="project" value="UniProtKB-KW"/>
</dbReference>
<dbReference type="EMBL" id="JANEYT010000019">
    <property type="protein sequence ID" value="MCQ1058474.1"/>
    <property type="molecule type" value="Genomic_DNA"/>
</dbReference>
<comment type="caution">
    <text evidence="7">The sequence shown here is derived from an EMBL/GenBank/DDBJ whole genome shotgun (WGS) entry which is preliminary data.</text>
</comment>
<sequence length="275" mass="29329">MSQHANTSQQTDTSTASEVVIEAESLSLNLGGKVLLDDFSLKIKSGQLTALLGPNGAGKSTLLKVLCGEVEAEGKVNFFGYPRHDWPTSQLARHLGVLPQHSSLTFAFTAQEVVELGALPLELPNAQAQQIAHEKMAMVGVTNLAPRLYPTLSGGEKQRVHFARVLTQLSQAGEQCVLMLDEPTSALDLAHQHNALIVAKQMAQAGAAVIIVIHDLNLAAQYADRLVIINHGKIQADGPPEQALTAETIESVYGWPVCITQHPVDGYPIVLAAAA</sequence>